<dbReference type="InterPro" id="IPR005158">
    <property type="entry name" value="BTAD"/>
</dbReference>
<dbReference type="GO" id="GO:0006355">
    <property type="term" value="P:regulation of DNA-templated transcription"/>
    <property type="evidence" value="ECO:0007669"/>
    <property type="project" value="InterPro"/>
</dbReference>
<dbReference type="Gene3D" id="1.25.40.10">
    <property type="entry name" value="Tetratricopeptide repeat domain"/>
    <property type="match status" value="1"/>
</dbReference>
<dbReference type="PANTHER" id="PTHR35807:SF1">
    <property type="entry name" value="TRANSCRIPTIONAL REGULATOR REDD"/>
    <property type="match status" value="1"/>
</dbReference>
<evidence type="ECO:0000313" key="10">
    <source>
        <dbReference type="Proteomes" id="UP000327000"/>
    </source>
</evidence>
<evidence type="ECO:0000259" key="8">
    <source>
        <dbReference type="SMART" id="SM01043"/>
    </source>
</evidence>
<dbReference type="SMART" id="SM00862">
    <property type="entry name" value="Trans_reg_C"/>
    <property type="match status" value="1"/>
</dbReference>
<name>A0A5N5W9V1_STRMB</name>
<dbReference type="CDD" id="cd15831">
    <property type="entry name" value="BTAD"/>
    <property type="match status" value="1"/>
</dbReference>
<dbReference type="SUPFAM" id="SSF48452">
    <property type="entry name" value="TPR-like"/>
    <property type="match status" value="1"/>
</dbReference>
<dbReference type="GO" id="GO:0000160">
    <property type="term" value="P:phosphorelay signal transduction system"/>
    <property type="evidence" value="ECO:0007669"/>
    <property type="project" value="UniProtKB-KW"/>
</dbReference>
<keyword evidence="4" id="KW-0238">DNA-binding</keyword>
<dbReference type="OrthoDB" id="5521887at2"/>
<dbReference type="Pfam" id="PF03704">
    <property type="entry name" value="BTAD"/>
    <property type="match status" value="1"/>
</dbReference>
<evidence type="ECO:0000256" key="4">
    <source>
        <dbReference type="ARBA" id="ARBA00023125"/>
    </source>
</evidence>
<dbReference type="InterPro" id="IPR051677">
    <property type="entry name" value="AfsR-DnrI-RedD_regulator"/>
</dbReference>
<accession>A0A5N5W9V1</accession>
<dbReference type="PANTHER" id="PTHR35807">
    <property type="entry name" value="TRANSCRIPTIONAL REGULATOR REDD-RELATED"/>
    <property type="match status" value="1"/>
</dbReference>
<comment type="caution">
    <text evidence="9">The sequence shown here is derived from an EMBL/GenBank/DDBJ whole genome shotgun (WGS) entry which is preliminary data.</text>
</comment>
<gene>
    <name evidence="9" type="ORF">FRZ00_11995</name>
</gene>
<protein>
    <submittedName>
        <fullName evidence="9">AfsR/SARP family transcriptional regulator</fullName>
    </submittedName>
</protein>
<dbReference type="GO" id="GO:0003677">
    <property type="term" value="F:DNA binding"/>
    <property type="evidence" value="ECO:0007669"/>
    <property type="project" value="UniProtKB-KW"/>
</dbReference>
<dbReference type="InterPro" id="IPR036388">
    <property type="entry name" value="WH-like_DNA-bd_sf"/>
</dbReference>
<dbReference type="SUPFAM" id="SSF46894">
    <property type="entry name" value="C-terminal effector domain of the bipartite response regulators"/>
    <property type="match status" value="1"/>
</dbReference>
<keyword evidence="3" id="KW-0805">Transcription regulation</keyword>
<keyword evidence="2" id="KW-0902">Two-component regulatory system</keyword>
<evidence type="ECO:0000259" key="7">
    <source>
        <dbReference type="SMART" id="SM00862"/>
    </source>
</evidence>
<comment type="similarity">
    <text evidence="1">Belongs to the AfsR/DnrI/RedD regulatory family.</text>
</comment>
<dbReference type="Gene3D" id="1.10.10.10">
    <property type="entry name" value="Winged helix-like DNA-binding domain superfamily/Winged helix DNA-binding domain"/>
    <property type="match status" value="1"/>
</dbReference>
<dbReference type="InterPro" id="IPR001867">
    <property type="entry name" value="OmpR/PhoB-type_DNA-bd"/>
</dbReference>
<evidence type="ECO:0000256" key="3">
    <source>
        <dbReference type="ARBA" id="ARBA00023015"/>
    </source>
</evidence>
<dbReference type="Proteomes" id="UP000327000">
    <property type="component" value="Unassembled WGS sequence"/>
</dbReference>
<evidence type="ECO:0000313" key="9">
    <source>
        <dbReference type="EMBL" id="KAB7846919.1"/>
    </source>
</evidence>
<reference evidence="9 10" key="1">
    <citation type="journal article" date="2019" name="Microb. Cell Fact.">
        <title>Exploring novel herbicidin analogues by transcriptional regulator overexpression and MS/MS molecular networking.</title>
        <authorList>
            <person name="Shi Y."/>
            <person name="Gu R."/>
            <person name="Li Y."/>
            <person name="Wang X."/>
            <person name="Ren W."/>
            <person name="Li X."/>
            <person name="Wang L."/>
            <person name="Xie Y."/>
            <person name="Hong B."/>
        </authorList>
    </citation>
    <scope>NUCLEOTIDE SEQUENCE [LARGE SCALE GENOMIC DNA]</scope>
    <source>
        <strain evidence="9 10">US-43</strain>
    </source>
</reference>
<feature type="domain" description="OmpR/PhoB-type" evidence="7">
    <location>
        <begin position="102"/>
        <end position="175"/>
    </location>
</feature>
<evidence type="ECO:0000256" key="2">
    <source>
        <dbReference type="ARBA" id="ARBA00023012"/>
    </source>
</evidence>
<dbReference type="InterPro" id="IPR016032">
    <property type="entry name" value="Sig_transdc_resp-reg_C-effctor"/>
</dbReference>
<keyword evidence="5" id="KW-0804">Transcription</keyword>
<evidence type="ECO:0000256" key="6">
    <source>
        <dbReference type="SAM" id="MobiDB-lite"/>
    </source>
</evidence>
<dbReference type="InterPro" id="IPR011990">
    <property type="entry name" value="TPR-like_helical_dom_sf"/>
</dbReference>
<feature type="region of interest" description="Disordered" evidence="6">
    <location>
        <begin position="329"/>
        <end position="388"/>
    </location>
</feature>
<sequence length="388" mass="42141">MFPVILGIVFCRDSSGGRFSRRFAAVSRARNRSDNTRRGPGDMVLESRAQEMPWDGDCAVLNSAGVASRSAGGDSGPAGPGAGGPGPLVFRLLGPVSAIRAGAVVPLSGTKIHTVLAVLLLARGALVADSRLSAALWEDAPPPTSNAQIYTYVSRLRKTLGNGARIHRKGPGYVFDARGAEIDLLTFERLERLGRRAFEGNRHEEAGRLLGAALDCWSGHALENATEHLLRFERPRLEALRKRALDCRIEADLSLGRHRLLVPELLFLVARFPTDENLRAHLITALHHSDRQAEAVRVYGEGRRILDEQLGVLPGRRLSGAYLRMLRGGSAETPRRPLVPPPARTAAPTGHDRRKTGGPGEPVPRRCPVRTALFPTDGRNRPSPTQGW</sequence>
<organism evidence="9 10">
    <name type="scientific">Streptomyces mobaraensis</name>
    <name type="common">Streptoverticillium mobaraense</name>
    <dbReference type="NCBI Taxonomy" id="35621"/>
    <lineage>
        <taxon>Bacteria</taxon>
        <taxon>Bacillati</taxon>
        <taxon>Actinomycetota</taxon>
        <taxon>Actinomycetes</taxon>
        <taxon>Kitasatosporales</taxon>
        <taxon>Streptomycetaceae</taxon>
        <taxon>Streptomyces</taxon>
    </lineage>
</organism>
<evidence type="ECO:0000256" key="1">
    <source>
        <dbReference type="ARBA" id="ARBA00005820"/>
    </source>
</evidence>
<proteinExistence type="inferred from homology"/>
<keyword evidence="10" id="KW-1185">Reference proteome</keyword>
<dbReference type="SMART" id="SM01043">
    <property type="entry name" value="BTAD"/>
    <property type="match status" value="1"/>
</dbReference>
<dbReference type="EMBL" id="VOKX01000018">
    <property type="protein sequence ID" value="KAB7846919.1"/>
    <property type="molecule type" value="Genomic_DNA"/>
</dbReference>
<dbReference type="Pfam" id="PF00486">
    <property type="entry name" value="Trans_reg_C"/>
    <property type="match status" value="1"/>
</dbReference>
<dbReference type="AlphaFoldDB" id="A0A5N5W9V1"/>
<evidence type="ECO:0000256" key="5">
    <source>
        <dbReference type="ARBA" id="ARBA00023163"/>
    </source>
</evidence>
<feature type="domain" description="Bacterial transcriptional activator" evidence="8">
    <location>
        <begin position="182"/>
        <end position="326"/>
    </location>
</feature>